<reference evidence="2" key="1">
    <citation type="submission" date="2022-11" db="UniProtKB">
        <authorList>
            <consortium name="WormBaseParasite"/>
        </authorList>
    </citation>
    <scope>IDENTIFICATION</scope>
</reference>
<sequence length="87" mass="9623">MGRQSLFTYGTEDALKINLLPATIHYIEGRPTKNASLDTNKLKGRHGEHAIERAYLKILTCSGVDPSPIQTAVAGHRCKLVVCFKEE</sequence>
<dbReference type="AlphaFoldDB" id="A0A914RSY0"/>
<name>A0A914RSY0_PAREQ</name>
<dbReference type="WBParaSite" id="PEQ_0000794301-mRNA-1">
    <property type="protein sequence ID" value="PEQ_0000794301-mRNA-1"/>
    <property type="gene ID" value="PEQ_0000794301"/>
</dbReference>
<proteinExistence type="predicted"/>
<evidence type="ECO:0000313" key="1">
    <source>
        <dbReference type="Proteomes" id="UP000887564"/>
    </source>
</evidence>
<protein>
    <submittedName>
        <fullName evidence="2">Uncharacterized protein</fullName>
    </submittedName>
</protein>
<dbReference type="Proteomes" id="UP000887564">
    <property type="component" value="Unplaced"/>
</dbReference>
<evidence type="ECO:0000313" key="2">
    <source>
        <dbReference type="WBParaSite" id="PEQ_0000794301-mRNA-1"/>
    </source>
</evidence>
<organism evidence="1 2">
    <name type="scientific">Parascaris equorum</name>
    <name type="common">Equine roundworm</name>
    <dbReference type="NCBI Taxonomy" id="6256"/>
    <lineage>
        <taxon>Eukaryota</taxon>
        <taxon>Metazoa</taxon>
        <taxon>Ecdysozoa</taxon>
        <taxon>Nematoda</taxon>
        <taxon>Chromadorea</taxon>
        <taxon>Rhabditida</taxon>
        <taxon>Spirurina</taxon>
        <taxon>Ascaridomorpha</taxon>
        <taxon>Ascaridoidea</taxon>
        <taxon>Ascarididae</taxon>
        <taxon>Parascaris</taxon>
    </lineage>
</organism>
<keyword evidence="1" id="KW-1185">Reference proteome</keyword>
<accession>A0A914RSY0</accession>